<proteinExistence type="predicted"/>
<dbReference type="AlphaFoldDB" id="A0A6N7XSD4"/>
<evidence type="ECO:0000313" key="1">
    <source>
        <dbReference type="EMBL" id="MST72839.1"/>
    </source>
</evidence>
<evidence type="ECO:0000313" key="2">
    <source>
        <dbReference type="Proteomes" id="UP000469325"/>
    </source>
</evidence>
<comment type="caution">
    <text evidence="1">The sequence shown here is derived from an EMBL/GenBank/DDBJ whole genome shotgun (WGS) entry which is preliminary data.</text>
</comment>
<accession>A0A6N7XSD4</accession>
<reference evidence="1 2" key="1">
    <citation type="submission" date="2019-08" db="EMBL/GenBank/DDBJ databases">
        <title>In-depth cultivation of the pig gut microbiome towards novel bacterial diversity and tailored functional studies.</title>
        <authorList>
            <person name="Wylensek D."/>
            <person name="Hitch T.C.A."/>
            <person name="Clavel T."/>
        </authorList>
    </citation>
    <scope>NUCLEOTIDE SEQUENCE [LARGE SCALE GENOMIC DNA]</scope>
    <source>
        <strain evidence="1 2">CA-Schmier-601-WT-1</strain>
    </source>
</reference>
<protein>
    <submittedName>
        <fullName evidence="1">Uncharacterized protein</fullName>
    </submittedName>
</protein>
<keyword evidence="2" id="KW-1185">Reference proteome</keyword>
<dbReference type="RefSeq" id="WP_154435382.1">
    <property type="nucleotide sequence ID" value="NZ_VUNC01000005.1"/>
</dbReference>
<gene>
    <name evidence="1" type="ORF">FYJ68_06940</name>
</gene>
<sequence length="381" mass="40221">MPFVRLPHGADNVAGLLVVTRGAIVSGDAMRAMVALSMLSGQRDRLSSREVIDLLERSCVYGTGSLVSCAWDALAPIPYAGWALALALRTAREDVARVLLAHGVDLLQAPPNLPAGEEGARSLSRLDLTRGSAGIMRDAFARSVSSEPFEPFVGNEQLCGGSFSTSTDVAATCELVARLAADGLFDPLTYADLLRAALACANAVTLDSAASRPGEAEACLSLARRMGERWREGGAGGEGRVTQALGLFLRAGVCDAVLAVVCELAPSLVADQLRDGTWLFRNPQVVAAMVPHLAGIPSSQAAMLVRYLCQNGMLGQMREVAEWPSFLSPSLDRMGLSVASASGHAELAAWLLGRSRERQQVPDRRRGGADDDLGELGDLLL</sequence>
<dbReference type="Proteomes" id="UP000469325">
    <property type="component" value="Unassembled WGS sequence"/>
</dbReference>
<name>A0A6N7XSD4_9ACTN</name>
<dbReference type="EMBL" id="VUNC01000005">
    <property type="protein sequence ID" value="MST72839.1"/>
    <property type="molecule type" value="Genomic_DNA"/>
</dbReference>
<organism evidence="1 2">
    <name type="scientific">Olsenella porci</name>
    <dbReference type="NCBI Taxonomy" id="2652279"/>
    <lineage>
        <taxon>Bacteria</taxon>
        <taxon>Bacillati</taxon>
        <taxon>Actinomycetota</taxon>
        <taxon>Coriobacteriia</taxon>
        <taxon>Coriobacteriales</taxon>
        <taxon>Atopobiaceae</taxon>
        <taxon>Olsenella</taxon>
    </lineage>
</organism>